<dbReference type="Proteomes" id="UP000887563">
    <property type="component" value="Unplaced"/>
</dbReference>
<evidence type="ECO:0000313" key="1">
    <source>
        <dbReference type="Proteomes" id="UP000887563"/>
    </source>
</evidence>
<dbReference type="WBParaSite" id="Minc3s00060g03082">
    <property type="protein sequence ID" value="Minc3s00060g03082"/>
    <property type="gene ID" value="Minc3s00060g03082"/>
</dbReference>
<name>A0A914KNU1_MELIC</name>
<protein>
    <submittedName>
        <fullName evidence="2">Uncharacterized protein</fullName>
    </submittedName>
</protein>
<reference evidence="2" key="1">
    <citation type="submission" date="2022-11" db="UniProtKB">
        <authorList>
            <consortium name="WormBaseParasite"/>
        </authorList>
    </citation>
    <scope>IDENTIFICATION</scope>
</reference>
<dbReference type="AlphaFoldDB" id="A0A914KNU1"/>
<keyword evidence="1" id="KW-1185">Reference proteome</keyword>
<evidence type="ECO:0000313" key="2">
    <source>
        <dbReference type="WBParaSite" id="Minc3s00060g03082"/>
    </source>
</evidence>
<organism evidence="1 2">
    <name type="scientific">Meloidogyne incognita</name>
    <name type="common">Southern root-knot nematode worm</name>
    <name type="synonym">Oxyuris incognita</name>
    <dbReference type="NCBI Taxonomy" id="6306"/>
    <lineage>
        <taxon>Eukaryota</taxon>
        <taxon>Metazoa</taxon>
        <taxon>Ecdysozoa</taxon>
        <taxon>Nematoda</taxon>
        <taxon>Chromadorea</taxon>
        <taxon>Rhabditida</taxon>
        <taxon>Tylenchina</taxon>
        <taxon>Tylenchomorpha</taxon>
        <taxon>Tylenchoidea</taxon>
        <taxon>Meloidogynidae</taxon>
        <taxon>Meloidogyninae</taxon>
        <taxon>Meloidogyne</taxon>
        <taxon>Meloidogyne incognita group</taxon>
    </lineage>
</organism>
<accession>A0A914KNU1</accession>
<sequence>MQSNVVNYLAEHCVDDRDKFNTQWACVHVANKFIDDYRQLSLVLTCYDAAVGFCNELYDIHMEKRFDKNHLLAEWKGHWNKELLFPIVLSDGSVVYTRREKIMKESN</sequence>
<proteinExistence type="predicted"/>